<feature type="compositionally biased region" description="Polar residues" evidence="5">
    <location>
        <begin position="71"/>
        <end position="80"/>
    </location>
</feature>
<gene>
    <name evidence="7" type="ORF">CANARDRAFT_26996</name>
</gene>
<accession>A0A1E4T7A4</accession>
<evidence type="ECO:0000256" key="3">
    <source>
        <dbReference type="ARBA" id="ARBA00022833"/>
    </source>
</evidence>
<dbReference type="SMART" id="SM00184">
    <property type="entry name" value="RING"/>
    <property type="match status" value="1"/>
</dbReference>
<feature type="domain" description="RING-type" evidence="6">
    <location>
        <begin position="687"/>
        <end position="729"/>
    </location>
</feature>
<feature type="compositionally biased region" description="Low complexity" evidence="5">
    <location>
        <begin position="164"/>
        <end position="187"/>
    </location>
</feature>
<evidence type="ECO:0000256" key="1">
    <source>
        <dbReference type="ARBA" id="ARBA00022723"/>
    </source>
</evidence>
<feature type="compositionally biased region" description="Low complexity" evidence="5">
    <location>
        <begin position="12"/>
        <end position="51"/>
    </location>
</feature>
<feature type="compositionally biased region" description="Acidic residues" evidence="5">
    <location>
        <begin position="602"/>
        <end position="616"/>
    </location>
</feature>
<keyword evidence="3" id="KW-0862">Zinc</keyword>
<evidence type="ECO:0000256" key="2">
    <source>
        <dbReference type="ARBA" id="ARBA00022771"/>
    </source>
</evidence>
<dbReference type="GO" id="GO:0008270">
    <property type="term" value="F:zinc ion binding"/>
    <property type="evidence" value="ECO:0007669"/>
    <property type="project" value="UniProtKB-KW"/>
</dbReference>
<dbReference type="CDD" id="cd16461">
    <property type="entry name" value="RING-H2_EL5-like"/>
    <property type="match status" value="1"/>
</dbReference>
<feature type="region of interest" description="Disordered" evidence="5">
    <location>
        <begin position="144"/>
        <end position="213"/>
    </location>
</feature>
<dbReference type="PROSITE" id="PS50089">
    <property type="entry name" value="ZF_RING_2"/>
    <property type="match status" value="1"/>
</dbReference>
<evidence type="ECO:0000313" key="8">
    <source>
        <dbReference type="Proteomes" id="UP000094801"/>
    </source>
</evidence>
<dbReference type="SUPFAM" id="SSF57850">
    <property type="entry name" value="RING/U-box"/>
    <property type="match status" value="1"/>
</dbReference>
<dbReference type="InterPro" id="IPR001841">
    <property type="entry name" value="Znf_RING"/>
</dbReference>
<feature type="compositionally biased region" description="Polar residues" evidence="5">
    <location>
        <begin position="290"/>
        <end position="323"/>
    </location>
</feature>
<protein>
    <recommendedName>
        <fullName evidence="6">RING-type domain-containing protein</fullName>
    </recommendedName>
</protein>
<dbReference type="AlphaFoldDB" id="A0A1E4T7A4"/>
<keyword evidence="8" id="KW-1185">Reference proteome</keyword>
<evidence type="ECO:0000313" key="7">
    <source>
        <dbReference type="EMBL" id="ODV87622.1"/>
    </source>
</evidence>
<proteinExistence type="predicted"/>
<dbReference type="EMBL" id="KV453848">
    <property type="protein sequence ID" value="ODV87622.1"/>
    <property type="molecule type" value="Genomic_DNA"/>
</dbReference>
<dbReference type="InterPro" id="IPR013083">
    <property type="entry name" value="Znf_RING/FYVE/PHD"/>
</dbReference>
<feature type="compositionally biased region" description="Basic residues" evidence="5">
    <location>
        <begin position="54"/>
        <end position="70"/>
    </location>
</feature>
<dbReference type="InterPro" id="IPR053238">
    <property type="entry name" value="RING-H2_zinc_finger"/>
</dbReference>
<feature type="compositionally biased region" description="Polar residues" evidence="5">
    <location>
        <begin position="620"/>
        <end position="631"/>
    </location>
</feature>
<dbReference type="Pfam" id="PF13639">
    <property type="entry name" value="zf-RING_2"/>
    <property type="match status" value="1"/>
</dbReference>
<evidence type="ECO:0000256" key="4">
    <source>
        <dbReference type="PROSITE-ProRule" id="PRU00175"/>
    </source>
</evidence>
<dbReference type="OrthoDB" id="3997830at2759"/>
<name>A0A1E4T7A4_9ASCO</name>
<feature type="compositionally biased region" description="Low complexity" evidence="5">
    <location>
        <begin position="417"/>
        <end position="427"/>
    </location>
</feature>
<feature type="region of interest" description="Disordered" evidence="5">
    <location>
        <begin position="592"/>
        <end position="631"/>
    </location>
</feature>
<sequence>MGQTSSRASSGILPISTKSSSPPSSSSSSSSPQLASSTQPSFRSRRLSSLSQHLAKKRKTKFLNHFKKTKLSPTPSSDQPLLNTTSAVAATAAPPLSSHSDFQTPITTFESHQYLSSPATPSIHAIRSPITGASIHHIPSHTSIHRFTTPDTASHTPTIPDDPPQSQLQPSQSSQSSQPSQQSNSQSPPEPPSSQPPPPPSTPPSTPPPQNRSQLLSSQYLDLISQLTPSIRAQFQTLSNLLATVTITTLQRLINPSDNNDIEWDVNSENTRNLGGVRIDQFGYNNTVPASQTTIPIPTNDTTSPLVDTLQPTPNDTEATDNTSPPPPPPPLHDTTFSEFLTDLTENRLLNVHLGSQILDSEPLSFFRAFRFDVPSSTSSDIDPLVPVLIVGVVGLNDYSNSFQSSGTTTAGFNDLSSTPSPSETSPQAHFNDSQSEDEEPDSPFASINRNRNANANSNTNTTTLTPDSYRSWIIIVMAHHYASSDPVLQSMPLFISLLTNYVTSSNSGNFNGGMAGGSTSWGAAAAHRFGVGVGGGGVGVGQSNGPDDELESFRNSLFQMFSKKSTVPLTQKDLDYKVETLFRFVSTSSSDKQNSVHDADADADADDVDDDDDDYGDYHSTTSQYHCTQSSDYEDDNSALWSEQLAEHFAGIDLPFTHHDDLIGTTNNHAKDRIPNERTFEDGDRCPICLIDYCNNEVGRFLPVCQHGFHVDCIDQWLLNDNSCPICRGKGITIGDV</sequence>
<feature type="compositionally biased region" description="Low complexity" evidence="5">
    <location>
        <begin position="449"/>
        <end position="463"/>
    </location>
</feature>
<keyword evidence="2 4" id="KW-0863">Zinc-finger</keyword>
<dbReference type="PANTHER" id="PTHR14155">
    <property type="entry name" value="RING FINGER DOMAIN-CONTAINING"/>
    <property type="match status" value="1"/>
</dbReference>
<feature type="region of interest" description="Disordered" evidence="5">
    <location>
        <begin position="290"/>
        <end position="334"/>
    </location>
</feature>
<dbReference type="Gene3D" id="3.30.40.10">
    <property type="entry name" value="Zinc/RING finger domain, C3HC4 (zinc finger)"/>
    <property type="match status" value="1"/>
</dbReference>
<dbReference type="Proteomes" id="UP000094801">
    <property type="component" value="Unassembled WGS sequence"/>
</dbReference>
<feature type="region of interest" description="Disordered" evidence="5">
    <location>
        <begin position="410"/>
        <end position="463"/>
    </location>
</feature>
<feature type="compositionally biased region" description="Pro residues" evidence="5">
    <location>
        <begin position="188"/>
        <end position="210"/>
    </location>
</feature>
<dbReference type="STRING" id="983967.A0A1E4T7A4"/>
<organism evidence="7 8">
    <name type="scientific">[Candida] arabinofermentans NRRL YB-2248</name>
    <dbReference type="NCBI Taxonomy" id="983967"/>
    <lineage>
        <taxon>Eukaryota</taxon>
        <taxon>Fungi</taxon>
        <taxon>Dikarya</taxon>
        <taxon>Ascomycota</taxon>
        <taxon>Saccharomycotina</taxon>
        <taxon>Pichiomycetes</taxon>
        <taxon>Pichiales</taxon>
        <taxon>Pichiaceae</taxon>
        <taxon>Ogataea</taxon>
        <taxon>Ogataea/Candida clade</taxon>
    </lineage>
</organism>
<reference evidence="8" key="1">
    <citation type="submission" date="2016-04" db="EMBL/GenBank/DDBJ databases">
        <title>Comparative genomics of biotechnologically important yeasts.</title>
        <authorList>
            <consortium name="DOE Joint Genome Institute"/>
            <person name="Riley R."/>
            <person name="Haridas S."/>
            <person name="Wolfe K.H."/>
            <person name="Lopes M.R."/>
            <person name="Hittinger C.T."/>
            <person name="Goker M."/>
            <person name="Salamov A."/>
            <person name="Wisecaver J."/>
            <person name="Long T.M."/>
            <person name="Aerts A.L."/>
            <person name="Barry K."/>
            <person name="Choi C."/>
            <person name="Clum A."/>
            <person name="Coughlan A.Y."/>
            <person name="Deshpande S."/>
            <person name="Douglass A.P."/>
            <person name="Hanson S.J."/>
            <person name="Klenk H.-P."/>
            <person name="Labutti K."/>
            <person name="Lapidus A."/>
            <person name="Lindquist E."/>
            <person name="Lipzen A."/>
            <person name="Meier-Kolthoff J.P."/>
            <person name="Ohm R.A."/>
            <person name="Otillar R.P."/>
            <person name="Pangilinan J."/>
            <person name="Peng Y."/>
            <person name="Rokas A."/>
            <person name="Rosa C.A."/>
            <person name="Scheuner C."/>
            <person name="Sibirny A.A."/>
            <person name="Slot J.C."/>
            <person name="Stielow J.B."/>
            <person name="Sun H."/>
            <person name="Kurtzman C.P."/>
            <person name="Blackwell M."/>
            <person name="Grigoriev I.V."/>
            <person name="Jeffries T.W."/>
        </authorList>
    </citation>
    <scope>NUCLEOTIDE SEQUENCE [LARGE SCALE GENOMIC DNA]</scope>
    <source>
        <strain evidence="8">NRRL YB-2248</strain>
    </source>
</reference>
<evidence type="ECO:0000259" key="6">
    <source>
        <dbReference type="PROSITE" id="PS50089"/>
    </source>
</evidence>
<feature type="region of interest" description="Disordered" evidence="5">
    <location>
        <begin position="1"/>
        <end position="104"/>
    </location>
</feature>
<evidence type="ECO:0000256" key="5">
    <source>
        <dbReference type="SAM" id="MobiDB-lite"/>
    </source>
</evidence>
<feature type="compositionally biased region" description="Low complexity" evidence="5">
    <location>
        <begin position="81"/>
        <end position="98"/>
    </location>
</feature>
<dbReference type="PANTHER" id="PTHR14155:SF627">
    <property type="entry name" value="OS06G0192800 PROTEIN"/>
    <property type="match status" value="1"/>
</dbReference>
<keyword evidence="1" id="KW-0479">Metal-binding</keyword>